<dbReference type="Proteomes" id="UP000543642">
    <property type="component" value="Unassembled WGS sequence"/>
</dbReference>
<feature type="compositionally biased region" description="Polar residues" evidence="1">
    <location>
        <begin position="130"/>
        <end position="146"/>
    </location>
</feature>
<keyword evidence="2" id="KW-0472">Membrane</keyword>
<dbReference type="Pfam" id="PF14286">
    <property type="entry name" value="DHHW"/>
    <property type="match status" value="1"/>
</dbReference>
<sequence>MRKIQPPKKRKKIHKTYLYLKKQVFFTVFFIIAIIGLILPLRPKTSTIEKRTLTTFPKFTLSSFLNGDFLTGVSTWYSDTFPFREALLNANSAVKNLYGIQGEQIVHNSGQSGDEIPTGGIMVTPESESDSQPASDSESQSPSGSNETSQEQTSDTETGESETFEDGAIHDVPEASGDVYVTGDTAFGIYYFNLEAANEYITMIDKAQKRLDGVANVYDILVPTSVGICLDEKVQEQINSSNQNDAINYVFDNINNLNSKVQTVKVYDTLINHNSEYIYFRTDHHWTALGAYYTYEEFCKAKGLIPTPLTDFQKVEYPNFVGTYYASSNQVQALKDNPDTVIAYIPQSTNDMFFIDENLQTIQWRIVNDVSGYDTGAKYSTFAAADQMYAQIDNPTLSDGSSCVVIKESFGNAFIPFLVDHYEHIYIVDYRYFKNYPKYNNSIYQLVTENNVSDVIFINNVAAMSNSVQVGQMSAMFD</sequence>
<dbReference type="InterPro" id="IPR025945">
    <property type="entry name" value="DHHW"/>
</dbReference>
<protein>
    <recommendedName>
        <fullName evidence="5">DHHW protein</fullName>
    </recommendedName>
</protein>
<feature type="compositionally biased region" description="Low complexity" evidence="1">
    <location>
        <begin position="147"/>
        <end position="156"/>
    </location>
</feature>
<evidence type="ECO:0000256" key="1">
    <source>
        <dbReference type="SAM" id="MobiDB-lite"/>
    </source>
</evidence>
<feature type="region of interest" description="Disordered" evidence="1">
    <location>
        <begin position="108"/>
        <end position="171"/>
    </location>
</feature>
<evidence type="ECO:0000256" key="2">
    <source>
        <dbReference type="SAM" id="Phobius"/>
    </source>
</evidence>
<gene>
    <name evidence="3" type="ORF">HNP82_003338</name>
</gene>
<evidence type="ECO:0008006" key="5">
    <source>
        <dbReference type="Google" id="ProtNLM"/>
    </source>
</evidence>
<feature type="transmembrane region" description="Helical" evidence="2">
    <location>
        <begin position="20"/>
        <end position="41"/>
    </location>
</feature>
<evidence type="ECO:0000313" key="4">
    <source>
        <dbReference type="Proteomes" id="UP000543642"/>
    </source>
</evidence>
<accession>A0A7W8HCW6</accession>
<dbReference type="RefSeq" id="WP_183776496.1">
    <property type="nucleotide sequence ID" value="NZ_JACHFW010000021.1"/>
</dbReference>
<evidence type="ECO:0000313" key="3">
    <source>
        <dbReference type="EMBL" id="MBB5266181.1"/>
    </source>
</evidence>
<dbReference type="EMBL" id="JACHFW010000021">
    <property type="protein sequence ID" value="MBB5266181.1"/>
    <property type="molecule type" value="Genomic_DNA"/>
</dbReference>
<name>A0A7W8HCW6_9FIRM</name>
<proteinExistence type="predicted"/>
<keyword evidence="2" id="KW-1133">Transmembrane helix</keyword>
<reference evidence="3 4" key="1">
    <citation type="submission" date="2020-08" db="EMBL/GenBank/DDBJ databases">
        <title>Genomic Encyclopedia of Type Strains, Phase IV (KMG-IV): sequencing the most valuable type-strain genomes for metagenomic binning, comparative biology and taxonomic classification.</title>
        <authorList>
            <person name="Goeker M."/>
        </authorList>
    </citation>
    <scope>NUCLEOTIDE SEQUENCE [LARGE SCALE GENOMIC DNA]</scope>
    <source>
        <strain evidence="3 4">DSM 106146</strain>
    </source>
</reference>
<keyword evidence="2" id="KW-0812">Transmembrane</keyword>
<keyword evidence="4" id="KW-1185">Reference proteome</keyword>
<organism evidence="3 4">
    <name type="scientific">Catenibacillus scindens</name>
    <dbReference type="NCBI Taxonomy" id="673271"/>
    <lineage>
        <taxon>Bacteria</taxon>
        <taxon>Bacillati</taxon>
        <taxon>Bacillota</taxon>
        <taxon>Clostridia</taxon>
        <taxon>Lachnospirales</taxon>
        <taxon>Lachnospiraceae</taxon>
        <taxon>Catenibacillus</taxon>
    </lineage>
</organism>
<dbReference type="AlphaFoldDB" id="A0A7W8HCW6"/>
<comment type="caution">
    <text evidence="3">The sequence shown here is derived from an EMBL/GenBank/DDBJ whole genome shotgun (WGS) entry which is preliminary data.</text>
</comment>